<name>A0AAV1WP30_LUPLU</name>
<evidence type="ECO:0000313" key="3">
    <source>
        <dbReference type="Proteomes" id="UP001497480"/>
    </source>
</evidence>
<sequence length="51" mass="5637">MNFEGIARGFKGNIPLEDDIMAHSIKNVKTGQEANEDETDMELVDGSLEKV</sequence>
<keyword evidence="3" id="KW-1185">Reference proteome</keyword>
<evidence type="ECO:0000256" key="1">
    <source>
        <dbReference type="SAM" id="MobiDB-lite"/>
    </source>
</evidence>
<dbReference type="Proteomes" id="UP001497480">
    <property type="component" value="Unassembled WGS sequence"/>
</dbReference>
<accession>A0AAV1WP30</accession>
<dbReference type="EMBL" id="CAXHTB010000008">
    <property type="protein sequence ID" value="CAL0310831.1"/>
    <property type="molecule type" value="Genomic_DNA"/>
</dbReference>
<gene>
    <name evidence="2" type="ORF">LLUT_LOCUS11891</name>
</gene>
<proteinExistence type="predicted"/>
<dbReference type="AlphaFoldDB" id="A0AAV1WP30"/>
<comment type="caution">
    <text evidence="2">The sequence shown here is derived from an EMBL/GenBank/DDBJ whole genome shotgun (WGS) entry which is preliminary data.</text>
</comment>
<protein>
    <submittedName>
        <fullName evidence="2">Uncharacterized protein</fullName>
    </submittedName>
</protein>
<reference evidence="2 3" key="1">
    <citation type="submission" date="2024-03" db="EMBL/GenBank/DDBJ databases">
        <authorList>
            <person name="Martinez-Hernandez J."/>
        </authorList>
    </citation>
    <scope>NUCLEOTIDE SEQUENCE [LARGE SCALE GENOMIC DNA]</scope>
</reference>
<organism evidence="2 3">
    <name type="scientific">Lupinus luteus</name>
    <name type="common">European yellow lupine</name>
    <dbReference type="NCBI Taxonomy" id="3873"/>
    <lineage>
        <taxon>Eukaryota</taxon>
        <taxon>Viridiplantae</taxon>
        <taxon>Streptophyta</taxon>
        <taxon>Embryophyta</taxon>
        <taxon>Tracheophyta</taxon>
        <taxon>Spermatophyta</taxon>
        <taxon>Magnoliopsida</taxon>
        <taxon>eudicotyledons</taxon>
        <taxon>Gunneridae</taxon>
        <taxon>Pentapetalae</taxon>
        <taxon>rosids</taxon>
        <taxon>fabids</taxon>
        <taxon>Fabales</taxon>
        <taxon>Fabaceae</taxon>
        <taxon>Papilionoideae</taxon>
        <taxon>50 kb inversion clade</taxon>
        <taxon>genistoids sensu lato</taxon>
        <taxon>core genistoids</taxon>
        <taxon>Genisteae</taxon>
        <taxon>Lupinus</taxon>
    </lineage>
</organism>
<feature type="compositionally biased region" description="Acidic residues" evidence="1">
    <location>
        <begin position="34"/>
        <end position="43"/>
    </location>
</feature>
<feature type="region of interest" description="Disordered" evidence="1">
    <location>
        <begin position="30"/>
        <end position="51"/>
    </location>
</feature>
<evidence type="ECO:0000313" key="2">
    <source>
        <dbReference type="EMBL" id="CAL0310831.1"/>
    </source>
</evidence>